<sequence>MSTRPPPLRASDRPPTYRMVTRVYSNSLRPVVIVMGSILAIWSLVWAIPAFQDISEDKDHGQPKLAVFDIVLGVIYATSCAIEVFGIIAAAAQRLALVRLYAMLSIFTAVAIVGSGFIRVVIHFVYKDGLISECISVVQGDGVEFRFGIWGPRVHDKLNQADATTFCNNAWNRDSLDEILSLIFEIIFSIFFIVIAWAYYHQVLDPTSAANVSRAPANFAAGGPGPYPYPDHYNRPYDTEAGAYNPPSYAPYQPQPQYAPPPGPPPTHAEMGYGVGTGAKDGDLKGDNESEMTKFDDPFADFDGPSKPKSLAAD</sequence>
<feature type="transmembrane region" description="Helical" evidence="2">
    <location>
        <begin position="68"/>
        <end position="88"/>
    </location>
</feature>
<dbReference type="Proteomes" id="UP000053319">
    <property type="component" value="Unassembled WGS sequence"/>
</dbReference>
<feature type="compositionally biased region" description="Basic and acidic residues" evidence="1">
    <location>
        <begin position="280"/>
        <end position="297"/>
    </location>
</feature>
<keyword evidence="2" id="KW-1133">Transmembrane helix</keyword>
<feature type="region of interest" description="Disordered" evidence="1">
    <location>
        <begin position="244"/>
        <end position="314"/>
    </location>
</feature>
<dbReference type="OrthoDB" id="3352285at2759"/>
<protein>
    <submittedName>
        <fullName evidence="3">Uncharacterized protein</fullName>
    </submittedName>
</protein>
<evidence type="ECO:0000256" key="2">
    <source>
        <dbReference type="SAM" id="Phobius"/>
    </source>
</evidence>
<organism evidence="3 4">
    <name type="scientific">Dichomitus squalens (strain LYAD-421)</name>
    <name type="common">Western red white-rot fungus</name>
    <dbReference type="NCBI Taxonomy" id="732165"/>
    <lineage>
        <taxon>Eukaryota</taxon>
        <taxon>Fungi</taxon>
        <taxon>Dikarya</taxon>
        <taxon>Basidiomycota</taxon>
        <taxon>Agaricomycotina</taxon>
        <taxon>Agaricomycetes</taxon>
        <taxon>Polyporales</taxon>
        <taxon>Polyporaceae</taxon>
        <taxon>Dichomitus</taxon>
    </lineage>
</organism>
<dbReference type="EMBL" id="JH719408">
    <property type="protein sequence ID" value="EJF61760.1"/>
    <property type="molecule type" value="Genomic_DNA"/>
</dbReference>
<dbReference type="OMA" id="AWDHDSW"/>
<dbReference type="GeneID" id="18838077"/>
<feature type="transmembrane region" description="Helical" evidence="2">
    <location>
        <begin position="28"/>
        <end position="48"/>
    </location>
</feature>
<keyword evidence="2" id="KW-0472">Membrane</keyword>
<feature type="compositionally biased region" description="Pro residues" evidence="1">
    <location>
        <begin position="253"/>
        <end position="267"/>
    </location>
</feature>
<reference evidence="3 4" key="1">
    <citation type="journal article" date="2012" name="Science">
        <title>The Paleozoic origin of enzymatic lignin decomposition reconstructed from 31 fungal genomes.</title>
        <authorList>
            <person name="Floudas D."/>
            <person name="Binder M."/>
            <person name="Riley R."/>
            <person name="Barry K."/>
            <person name="Blanchette R.A."/>
            <person name="Henrissat B."/>
            <person name="Martinez A.T."/>
            <person name="Otillar R."/>
            <person name="Spatafora J.W."/>
            <person name="Yadav J.S."/>
            <person name="Aerts A."/>
            <person name="Benoit I."/>
            <person name="Boyd A."/>
            <person name="Carlson A."/>
            <person name="Copeland A."/>
            <person name="Coutinho P.M."/>
            <person name="de Vries R.P."/>
            <person name="Ferreira P."/>
            <person name="Findley K."/>
            <person name="Foster B."/>
            <person name="Gaskell J."/>
            <person name="Glotzer D."/>
            <person name="Gorecki P."/>
            <person name="Heitman J."/>
            <person name="Hesse C."/>
            <person name="Hori C."/>
            <person name="Igarashi K."/>
            <person name="Jurgens J.A."/>
            <person name="Kallen N."/>
            <person name="Kersten P."/>
            <person name="Kohler A."/>
            <person name="Kuees U."/>
            <person name="Kumar T.K.A."/>
            <person name="Kuo A."/>
            <person name="LaButti K."/>
            <person name="Larrondo L.F."/>
            <person name="Lindquist E."/>
            <person name="Ling A."/>
            <person name="Lombard V."/>
            <person name="Lucas S."/>
            <person name="Lundell T."/>
            <person name="Martin R."/>
            <person name="McLaughlin D.J."/>
            <person name="Morgenstern I."/>
            <person name="Morin E."/>
            <person name="Murat C."/>
            <person name="Nagy L.G."/>
            <person name="Nolan M."/>
            <person name="Ohm R.A."/>
            <person name="Patyshakuliyeva A."/>
            <person name="Rokas A."/>
            <person name="Ruiz-Duenas F.J."/>
            <person name="Sabat G."/>
            <person name="Salamov A."/>
            <person name="Samejima M."/>
            <person name="Schmutz J."/>
            <person name="Slot J.C."/>
            <person name="St John F."/>
            <person name="Stenlid J."/>
            <person name="Sun H."/>
            <person name="Sun S."/>
            <person name="Syed K."/>
            <person name="Tsang A."/>
            <person name="Wiebenga A."/>
            <person name="Young D."/>
            <person name="Pisabarro A."/>
            <person name="Eastwood D.C."/>
            <person name="Martin F."/>
            <person name="Cullen D."/>
            <person name="Grigoriev I.V."/>
            <person name="Hibbett D.S."/>
        </authorList>
    </citation>
    <scope>NUCLEOTIDE SEQUENCE [LARGE SCALE GENOMIC DNA]</scope>
    <source>
        <strain evidence="3 4">LYAD-421 SS1</strain>
    </source>
</reference>
<gene>
    <name evidence="3" type="ORF">DICSQDRAFT_161382</name>
</gene>
<name>R7T1C1_DICSQ</name>
<feature type="transmembrane region" description="Helical" evidence="2">
    <location>
        <begin position="100"/>
        <end position="122"/>
    </location>
</feature>
<proteinExistence type="predicted"/>
<feature type="transmembrane region" description="Helical" evidence="2">
    <location>
        <begin position="179"/>
        <end position="200"/>
    </location>
</feature>
<dbReference type="KEGG" id="dsq:DICSQDRAFT_161382"/>
<evidence type="ECO:0000313" key="3">
    <source>
        <dbReference type="EMBL" id="EJF61760.1"/>
    </source>
</evidence>
<dbReference type="RefSeq" id="XP_007365461.1">
    <property type="nucleotide sequence ID" value="XM_007365399.1"/>
</dbReference>
<accession>R7T1C1</accession>
<dbReference type="HOGENOM" id="CLU_063096_0_0_1"/>
<keyword evidence="2" id="KW-0812">Transmembrane</keyword>
<evidence type="ECO:0000313" key="4">
    <source>
        <dbReference type="Proteomes" id="UP000053319"/>
    </source>
</evidence>
<dbReference type="AlphaFoldDB" id="R7T1C1"/>
<evidence type="ECO:0000256" key="1">
    <source>
        <dbReference type="SAM" id="MobiDB-lite"/>
    </source>
</evidence>